<evidence type="ECO:0008006" key="3">
    <source>
        <dbReference type="Google" id="ProtNLM"/>
    </source>
</evidence>
<sequence length="314" mass="37107">MIHVYEPSIDAPTEQSPNWYRNYHNLFNICHLTNVLLLSYMNSFIESFEFDRIIHENKESVIKNGKLSEEEFSGKKNTTVDHDHIFNLAVKSFLQEIVEHNANQANEIKENYRDMGINVGDYFKKNVNINLDELLKSLPTNNWYLVVKGFLNVWEFMFLFSAIESNLKEILKSHGIQENIYTTQLIEKISDKYPNILSLMSNVHHFSKEISFDVWGIFTEIRNIYAHTHGMLNDENIHKFNKRIKRFRQSYHSSFKEIKSSSDFILSSYVDDADELFDKETLISGRFYLIPDKELNIFRNFSSKFMTLLSHLDK</sequence>
<comment type="caution">
    <text evidence="1">The sequence shown here is derived from an EMBL/GenBank/DDBJ whole genome shotgun (WGS) entry which is preliminary data.</text>
</comment>
<dbReference type="Proteomes" id="UP000283655">
    <property type="component" value="Unassembled WGS sequence"/>
</dbReference>
<organism evidence="1 2">
    <name type="scientific">Pectobacterium carotovorum</name>
    <name type="common">Erwinia carotovora</name>
    <dbReference type="NCBI Taxonomy" id="554"/>
    <lineage>
        <taxon>Bacteria</taxon>
        <taxon>Pseudomonadati</taxon>
        <taxon>Pseudomonadota</taxon>
        <taxon>Gammaproteobacteria</taxon>
        <taxon>Enterobacterales</taxon>
        <taxon>Pectobacteriaceae</taxon>
        <taxon>Pectobacterium</taxon>
    </lineage>
</organism>
<gene>
    <name evidence="1" type="ORF">D5071_21260</name>
</gene>
<accession>A0A419AP70</accession>
<evidence type="ECO:0000313" key="1">
    <source>
        <dbReference type="EMBL" id="RJL45773.1"/>
    </source>
</evidence>
<proteinExistence type="predicted"/>
<protein>
    <recommendedName>
        <fullName evidence="3">RiboL-PSP-HEPN domain-containing protein</fullName>
    </recommendedName>
</protein>
<name>A0A419AP70_PECCA</name>
<dbReference type="RefSeq" id="WP_015730194.1">
    <property type="nucleotide sequence ID" value="NZ_QZDH01000081.1"/>
</dbReference>
<reference evidence="1 2" key="1">
    <citation type="submission" date="2018-09" db="EMBL/GenBank/DDBJ databases">
        <title>Phylogenetic diversity of Pectobacterium and Dickeya strains causing blackleg disease of potato in Morocco.</title>
        <authorList>
            <person name="Oulghazi S."/>
            <person name="Moumni M."/>
            <person name="Faure D."/>
        </authorList>
    </citation>
    <scope>NUCLEOTIDE SEQUENCE [LARGE SCALE GENOMIC DNA]</scope>
    <source>
        <strain evidence="1 2">S1.15.11.2D</strain>
    </source>
</reference>
<dbReference type="EMBL" id="QZDH01000081">
    <property type="protein sequence ID" value="RJL45773.1"/>
    <property type="molecule type" value="Genomic_DNA"/>
</dbReference>
<evidence type="ECO:0000313" key="2">
    <source>
        <dbReference type="Proteomes" id="UP000283655"/>
    </source>
</evidence>
<dbReference type="AlphaFoldDB" id="A0A419AP70"/>